<dbReference type="PANTHER" id="PTHR16950">
    <property type="entry name" value="ZINC TRANSPORTER SLC39A7 HISTIDINE-RICH MEMBRANE PROTEIN KE4"/>
    <property type="match status" value="1"/>
</dbReference>
<evidence type="ECO:0000256" key="2">
    <source>
        <dbReference type="ARBA" id="ARBA00022692"/>
    </source>
</evidence>
<reference evidence="6 7" key="1">
    <citation type="journal article" date="2016" name="Environ. Microbiol.">
        <title>Genomic resolution of a cold subsurface aquifer community provides metabolic insights for novel microbes adapted to high CO concentrations.</title>
        <authorList>
            <person name="Probst A.J."/>
            <person name="Castelle C.J."/>
            <person name="Singh A."/>
            <person name="Brown C.T."/>
            <person name="Anantharaman K."/>
            <person name="Sharon I."/>
            <person name="Hug L.A."/>
            <person name="Burstein D."/>
            <person name="Emerson J.B."/>
            <person name="Thomas B.C."/>
            <person name="Banfield J.F."/>
        </authorList>
    </citation>
    <scope>NUCLEOTIDE SEQUENCE [LARGE SCALE GENOMIC DNA]</scope>
    <source>
        <strain evidence="6">CG1_02_37_44</strain>
    </source>
</reference>
<feature type="transmembrane region" description="Helical" evidence="5">
    <location>
        <begin position="168"/>
        <end position="188"/>
    </location>
</feature>
<keyword evidence="4 5" id="KW-0472">Membrane</keyword>
<keyword evidence="2 5" id="KW-0812">Transmembrane</keyword>
<protein>
    <submittedName>
        <fullName evidence="6">ZIP family metal transporter</fullName>
    </submittedName>
</protein>
<feature type="transmembrane region" description="Helical" evidence="5">
    <location>
        <begin position="229"/>
        <end position="249"/>
    </location>
</feature>
<evidence type="ECO:0000256" key="1">
    <source>
        <dbReference type="ARBA" id="ARBA00004141"/>
    </source>
</evidence>
<dbReference type="Pfam" id="PF02535">
    <property type="entry name" value="Zip"/>
    <property type="match status" value="2"/>
</dbReference>
<dbReference type="EMBL" id="MNUU01000044">
    <property type="protein sequence ID" value="OIO07501.1"/>
    <property type="molecule type" value="Genomic_DNA"/>
</dbReference>
<feature type="transmembrane region" description="Helical" evidence="5">
    <location>
        <begin position="38"/>
        <end position="58"/>
    </location>
</feature>
<dbReference type="STRING" id="1805146.AUJ27_02330"/>
<organism evidence="6 7">
    <name type="scientific">Candidatus Falkowbacteria bacterium CG1_02_37_44</name>
    <dbReference type="NCBI Taxonomy" id="1805146"/>
    <lineage>
        <taxon>Bacteria</taxon>
        <taxon>Candidatus Falkowiibacteriota</taxon>
    </lineage>
</organism>
<dbReference type="GO" id="GO:0046873">
    <property type="term" value="F:metal ion transmembrane transporter activity"/>
    <property type="evidence" value="ECO:0007669"/>
    <property type="project" value="InterPro"/>
</dbReference>
<dbReference type="PANTHER" id="PTHR16950:SF16">
    <property type="entry name" value="ZINC TRANSPORTER ZIP13"/>
    <property type="match status" value="1"/>
</dbReference>
<gene>
    <name evidence="6" type="ORF">AUJ27_02330</name>
</gene>
<dbReference type="Proteomes" id="UP000183192">
    <property type="component" value="Unassembled WGS sequence"/>
</dbReference>
<accession>A0A1J4T9K8</accession>
<evidence type="ECO:0000313" key="7">
    <source>
        <dbReference type="Proteomes" id="UP000183192"/>
    </source>
</evidence>
<feature type="transmembrane region" description="Helical" evidence="5">
    <location>
        <begin position="70"/>
        <end position="88"/>
    </location>
</feature>
<comment type="caution">
    <text evidence="6">The sequence shown here is derived from an EMBL/GenBank/DDBJ whole genome shotgun (WGS) entry which is preliminary data.</text>
</comment>
<dbReference type="InterPro" id="IPR003689">
    <property type="entry name" value="ZIP"/>
</dbReference>
<evidence type="ECO:0000313" key="6">
    <source>
        <dbReference type="EMBL" id="OIO07501.1"/>
    </source>
</evidence>
<evidence type="ECO:0000256" key="5">
    <source>
        <dbReference type="SAM" id="Phobius"/>
    </source>
</evidence>
<comment type="subcellular location">
    <subcellularLocation>
        <location evidence="1">Membrane</location>
        <topology evidence="1">Multi-pass membrane protein</topology>
    </subcellularLocation>
</comment>
<dbReference type="GO" id="GO:0016020">
    <property type="term" value="C:membrane"/>
    <property type="evidence" value="ECO:0007669"/>
    <property type="project" value="UniProtKB-SubCell"/>
</dbReference>
<dbReference type="AlphaFoldDB" id="A0A1J4T9K8"/>
<feature type="transmembrane region" description="Helical" evidence="5">
    <location>
        <begin position="6"/>
        <end position="26"/>
    </location>
</feature>
<name>A0A1J4T9K8_9BACT</name>
<evidence type="ECO:0000256" key="3">
    <source>
        <dbReference type="ARBA" id="ARBA00022989"/>
    </source>
</evidence>
<proteinExistence type="predicted"/>
<evidence type="ECO:0000256" key="4">
    <source>
        <dbReference type="ARBA" id="ARBA00023136"/>
    </source>
</evidence>
<sequence length="250" mass="27252">MLTIYIYTFSSVAIVSLISFIGIFALGIKPDVLKKITLILISLSAATLLGDAFLHLIPEALAKNGQSTSIWLWLLAGIFFFFTLEKFICWHHCDISSADEHNHPLGLMNLYGDGLHNFIDGMIIAGSFLINVPVGIATTIAVVAHEIPQEIGDFGVLIHAGYSKGKALFLNFLAAILAIIGASLSLLLENRIENFINFILPFAAGGFIYIATADLIPELKKDAYSLKKTFIQLASIISGFAIMILLKYFG</sequence>
<keyword evidence="3 5" id="KW-1133">Transmembrane helix</keyword>
<feature type="transmembrane region" description="Helical" evidence="5">
    <location>
        <begin position="194"/>
        <end position="217"/>
    </location>
</feature>